<dbReference type="GO" id="GO:0000287">
    <property type="term" value="F:magnesium ion binding"/>
    <property type="evidence" value="ECO:0007669"/>
    <property type="project" value="UniProtKB-UniRule"/>
</dbReference>
<dbReference type="GO" id="GO:0003684">
    <property type="term" value="F:damaged DNA binding"/>
    <property type="evidence" value="ECO:0007669"/>
    <property type="project" value="InterPro"/>
</dbReference>
<protein>
    <recommendedName>
        <fullName evidence="15">DNA polymerase IV</fullName>
        <shortName evidence="15">Pol IV</shortName>
        <ecNumber evidence="15">2.7.7.7</ecNumber>
    </recommendedName>
</protein>
<evidence type="ECO:0000256" key="10">
    <source>
        <dbReference type="ARBA" id="ARBA00022842"/>
    </source>
</evidence>
<comment type="catalytic activity">
    <reaction evidence="14 15">
        <text>DNA(n) + a 2'-deoxyribonucleoside 5'-triphosphate = DNA(n+1) + diphosphate</text>
        <dbReference type="Rhea" id="RHEA:22508"/>
        <dbReference type="Rhea" id="RHEA-COMP:17339"/>
        <dbReference type="Rhea" id="RHEA-COMP:17340"/>
        <dbReference type="ChEBI" id="CHEBI:33019"/>
        <dbReference type="ChEBI" id="CHEBI:61560"/>
        <dbReference type="ChEBI" id="CHEBI:173112"/>
        <dbReference type="EC" id="2.7.7.7"/>
    </reaction>
</comment>
<keyword evidence="3 15" id="KW-0515">Mutator protein</keyword>
<evidence type="ECO:0000256" key="15">
    <source>
        <dbReference type="HAMAP-Rule" id="MF_01113"/>
    </source>
</evidence>
<dbReference type="GO" id="GO:0003887">
    <property type="term" value="F:DNA-directed DNA polymerase activity"/>
    <property type="evidence" value="ECO:0007669"/>
    <property type="project" value="UniProtKB-UniRule"/>
</dbReference>
<dbReference type="FunFam" id="3.40.1170.60:FF:000001">
    <property type="entry name" value="DNA polymerase IV"/>
    <property type="match status" value="1"/>
</dbReference>
<dbReference type="GO" id="GO:0005829">
    <property type="term" value="C:cytosol"/>
    <property type="evidence" value="ECO:0007669"/>
    <property type="project" value="TreeGrafter"/>
</dbReference>
<evidence type="ECO:0000256" key="7">
    <source>
        <dbReference type="ARBA" id="ARBA00022705"/>
    </source>
</evidence>
<evidence type="ECO:0000256" key="1">
    <source>
        <dbReference type="ARBA" id="ARBA00004496"/>
    </source>
</evidence>
<dbReference type="NCBIfam" id="NF002677">
    <property type="entry name" value="PRK02406.1"/>
    <property type="match status" value="1"/>
</dbReference>
<feature type="binding site" evidence="15">
    <location>
        <position position="8"/>
    </location>
    <ligand>
        <name>Mg(2+)</name>
        <dbReference type="ChEBI" id="CHEBI:18420"/>
    </ligand>
</feature>
<dbReference type="Gene3D" id="1.10.150.20">
    <property type="entry name" value="5' to 3' exonuclease, C-terminal subdomain"/>
    <property type="match status" value="1"/>
</dbReference>
<dbReference type="EC" id="2.7.7.7" evidence="15"/>
<evidence type="ECO:0000256" key="4">
    <source>
        <dbReference type="ARBA" id="ARBA00022490"/>
    </source>
</evidence>
<dbReference type="InterPro" id="IPR001126">
    <property type="entry name" value="UmuC"/>
</dbReference>
<dbReference type="STRING" id="1002526.SAMN05216578_101374"/>
<dbReference type="EMBL" id="FOYD01000001">
    <property type="protein sequence ID" value="SFQ60851.1"/>
    <property type="molecule type" value="Genomic_DNA"/>
</dbReference>
<dbReference type="InterPro" id="IPR050116">
    <property type="entry name" value="DNA_polymerase-Y"/>
</dbReference>
<dbReference type="CDD" id="cd03586">
    <property type="entry name" value="PolY_Pol_IV_kappa"/>
    <property type="match status" value="1"/>
</dbReference>
<dbReference type="GO" id="GO:0006281">
    <property type="term" value="P:DNA repair"/>
    <property type="evidence" value="ECO:0007669"/>
    <property type="project" value="UniProtKB-UniRule"/>
</dbReference>
<dbReference type="AlphaFoldDB" id="A0A1I5ZWJ1"/>
<sequence length="350" mass="39018">MRKIIHIDCDCFYASIEMRDDPRLRNRPLAVGGDPGKRGVIATCNYEARAYGVRSAMASAYAKKLCPDLLIVPGRMSVYREVSEAIQAIFHDYTPLVQPLSLDEAYLDVTDSAACRGSATLMAREIRERVRQSQGITVSAGVAPNKFLAKIASDWNKPDGLKVILPEEVDDFVRALPVDRLPGVGKVTARRLHSLGVDTCEELRVWRRQDLLREFGSFGERLWELARGIDDRPLVVERVRQSVSVEHTYEQDLPDLAACIAALPSLLEKLAQRLGRLEGDYRVTKPFIKLKFQDFTQTTLEQAGMPVTPAGFEELCSQAYARGGRPVRLIGVGVRLDNAHSPIGEQLPLF</sequence>
<dbReference type="Pfam" id="PF00817">
    <property type="entry name" value="IMS"/>
    <property type="match status" value="1"/>
</dbReference>
<dbReference type="InterPro" id="IPR022880">
    <property type="entry name" value="DNApol_IV"/>
</dbReference>
<comment type="cofactor">
    <cofactor evidence="15">
        <name>Mg(2+)</name>
        <dbReference type="ChEBI" id="CHEBI:18420"/>
    </cofactor>
    <text evidence="15">Binds 2 magnesium ions per subunit.</text>
</comment>
<dbReference type="Pfam" id="PF21999">
    <property type="entry name" value="IMS_HHH_1"/>
    <property type="match status" value="1"/>
</dbReference>
<feature type="site" description="Substrate discrimination" evidence="15">
    <location>
        <position position="13"/>
    </location>
</feature>
<feature type="domain" description="UmuC" evidence="16">
    <location>
        <begin position="4"/>
        <end position="185"/>
    </location>
</feature>
<evidence type="ECO:0000256" key="8">
    <source>
        <dbReference type="ARBA" id="ARBA00022723"/>
    </source>
</evidence>
<dbReference type="GO" id="GO:0009432">
    <property type="term" value="P:SOS response"/>
    <property type="evidence" value="ECO:0007669"/>
    <property type="project" value="TreeGrafter"/>
</dbReference>
<evidence type="ECO:0000313" key="17">
    <source>
        <dbReference type="EMBL" id="SFQ60851.1"/>
    </source>
</evidence>
<dbReference type="GO" id="GO:0042276">
    <property type="term" value="P:error-prone translesion synthesis"/>
    <property type="evidence" value="ECO:0007669"/>
    <property type="project" value="TreeGrafter"/>
</dbReference>
<proteinExistence type="inferred from homology"/>
<dbReference type="Gene3D" id="3.30.70.270">
    <property type="match status" value="1"/>
</dbReference>
<evidence type="ECO:0000256" key="5">
    <source>
        <dbReference type="ARBA" id="ARBA00022679"/>
    </source>
</evidence>
<evidence type="ECO:0000256" key="13">
    <source>
        <dbReference type="ARBA" id="ARBA00023204"/>
    </source>
</evidence>
<evidence type="ECO:0000259" key="16">
    <source>
        <dbReference type="PROSITE" id="PS50173"/>
    </source>
</evidence>
<comment type="subcellular location">
    <subcellularLocation>
        <location evidence="1 15">Cytoplasm</location>
    </subcellularLocation>
</comment>
<dbReference type="SUPFAM" id="SSF56672">
    <property type="entry name" value="DNA/RNA polymerases"/>
    <property type="match status" value="1"/>
</dbReference>
<dbReference type="Proteomes" id="UP000242815">
    <property type="component" value="Unassembled WGS sequence"/>
</dbReference>
<dbReference type="Gene3D" id="3.30.1490.100">
    <property type="entry name" value="DNA polymerase, Y-family, little finger domain"/>
    <property type="match status" value="1"/>
</dbReference>
<dbReference type="InterPro" id="IPR036775">
    <property type="entry name" value="DNA_pol_Y-fam_lit_finger_sf"/>
</dbReference>
<reference evidence="17 18" key="1">
    <citation type="submission" date="2016-10" db="EMBL/GenBank/DDBJ databases">
        <authorList>
            <person name="de Groot N.N."/>
        </authorList>
    </citation>
    <scope>NUCLEOTIDE SEQUENCE [LARGE SCALE GENOMIC DNA]</scope>
    <source>
        <strain evidence="17 18">JCM 18415</strain>
    </source>
</reference>
<dbReference type="PANTHER" id="PTHR11076:SF33">
    <property type="entry name" value="DNA POLYMERASE KAPPA"/>
    <property type="match status" value="1"/>
</dbReference>
<keyword evidence="5 15" id="KW-0808">Transferase</keyword>
<dbReference type="Pfam" id="PF11799">
    <property type="entry name" value="IMS_C"/>
    <property type="match status" value="1"/>
</dbReference>
<evidence type="ECO:0000256" key="14">
    <source>
        <dbReference type="ARBA" id="ARBA00049244"/>
    </source>
</evidence>
<evidence type="ECO:0000256" key="9">
    <source>
        <dbReference type="ARBA" id="ARBA00022763"/>
    </source>
</evidence>
<dbReference type="PROSITE" id="PS50173">
    <property type="entry name" value="UMUC"/>
    <property type="match status" value="1"/>
</dbReference>
<evidence type="ECO:0000256" key="11">
    <source>
        <dbReference type="ARBA" id="ARBA00022932"/>
    </source>
</evidence>
<keyword evidence="6 15" id="KW-0548">Nucleotidyltransferase</keyword>
<evidence type="ECO:0000256" key="6">
    <source>
        <dbReference type="ARBA" id="ARBA00022695"/>
    </source>
</evidence>
<evidence type="ECO:0000313" key="18">
    <source>
        <dbReference type="Proteomes" id="UP000242815"/>
    </source>
</evidence>
<dbReference type="GO" id="GO:0006261">
    <property type="term" value="P:DNA-templated DNA replication"/>
    <property type="evidence" value="ECO:0007669"/>
    <property type="project" value="UniProtKB-UniRule"/>
</dbReference>
<comment type="similarity">
    <text evidence="2 15">Belongs to the DNA polymerase type-Y family.</text>
</comment>
<dbReference type="PANTHER" id="PTHR11076">
    <property type="entry name" value="DNA REPAIR POLYMERASE UMUC / TRANSFERASE FAMILY MEMBER"/>
    <property type="match status" value="1"/>
</dbReference>
<comment type="subunit">
    <text evidence="15">Monomer.</text>
</comment>
<keyword evidence="13 15" id="KW-0234">DNA repair</keyword>
<accession>A0A1I5ZWJ1</accession>
<keyword evidence="8 15" id="KW-0479">Metal-binding</keyword>
<dbReference type="InterPro" id="IPR043128">
    <property type="entry name" value="Rev_trsase/Diguanyl_cyclase"/>
</dbReference>
<dbReference type="Gene3D" id="3.40.1170.60">
    <property type="match status" value="1"/>
</dbReference>
<dbReference type="FunFam" id="1.10.150.20:FF:000019">
    <property type="entry name" value="DNA polymerase IV"/>
    <property type="match status" value="1"/>
</dbReference>
<dbReference type="InterPro" id="IPR043502">
    <property type="entry name" value="DNA/RNA_pol_sf"/>
</dbReference>
<keyword evidence="10 15" id="KW-0460">Magnesium</keyword>
<keyword evidence="12 15" id="KW-0238">DNA-binding</keyword>
<feature type="binding site" evidence="15">
    <location>
        <position position="103"/>
    </location>
    <ligand>
        <name>Mg(2+)</name>
        <dbReference type="ChEBI" id="CHEBI:18420"/>
    </ligand>
</feature>
<comment type="function">
    <text evidence="15">Poorly processive, error-prone DNA polymerase involved in untargeted mutagenesis. Copies undamaged DNA at stalled replication forks, which arise in vivo from mismatched or misaligned primer ends. These misaligned primers can be extended by PolIV. Exhibits no 3'-5' exonuclease (proofreading) activity. May be involved in translesional synthesis, in conjunction with the beta clamp from PolIII.</text>
</comment>
<dbReference type="InterPro" id="IPR017961">
    <property type="entry name" value="DNA_pol_Y-fam_little_finger"/>
</dbReference>
<evidence type="ECO:0000256" key="3">
    <source>
        <dbReference type="ARBA" id="ARBA00022457"/>
    </source>
</evidence>
<gene>
    <name evidence="15" type="primary">dinB</name>
    <name evidence="17" type="ORF">SAMN05216578_101374</name>
</gene>
<dbReference type="HAMAP" id="MF_01113">
    <property type="entry name" value="DNApol_IV"/>
    <property type="match status" value="1"/>
</dbReference>
<dbReference type="InterPro" id="IPR053848">
    <property type="entry name" value="IMS_HHH_1"/>
</dbReference>
<keyword evidence="7 15" id="KW-0235">DNA replication</keyword>
<feature type="active site" evidence="15">
    <location>
        <position position="104"/>
    </location>
</feature>
<keyword evidence="9 15" id="KW-0227">DNA damage</keyword>
<name>A0A1I5ZWJ1_9GAMM</name>
<evidence type="ECO:0000256" key="2">
    <source>
        <dbReference type="ARBA" id="ARBA00010945"/>
    </source>
</evidence>
<keyword evidence="11 15" id="KW-0239">DNA-directed DNA polymerase</keyword>
<keyword evidence="4 15" id="KW-0963">Cytoplasm</keyword>
<evidence type="ECO:0000256" key="12">
    <source>
        <dbReference type="ARBA" id="ARBA00023125"/>
    </source>
</evidence>
<organism evidence="17 18">
    <name type="scientific">Halopseudomonas formosensis</name>
    <dbReference type="NCBI Taxonomy" id="1002526"/>
    <lineage>
        <taxon>Bacteria</taxon>
        <taxon>Pseudomonadati</taxon>
        <taxon>Pseudomonadota</taxon>
        <taxon>Gammaproteobacteria</taxon>
        <taxon>Pseudomonadales</taxon>
        <taxon>Pseudomonadaceae</taxon>
        <taxon>Halopseudomonas</taxon>
    </lineage>
</organism>
<dbReference type="SUPFAM" id="SSF100879">
    <property type="entry name" value="Lesion bypass DNA polymerase (Y-family), little finger domain"/>
    <property type="match status" value="1"/>
</dbReference>